<dbReference type="EMBL" id="CP002344">
    <property type="protein sequence ID" value="ADU51896.1"/>
    <property type="molecule type" value="Genomic_DNA"/>
</dbReference>
<dbReference type="InterPro" id="IPR012349">
    <property type="entry name" value="Split_barrel_FMN-bd"/>
</dbReference>
<keyword evidence="1" id="KW-0560">Oxidoreductase</keyword>
<dbReference type="PANTHER" id="PTHR30466:SF1">
    <property type="entry name" value="FMN REDUCTASE (NADH) RUTF"/>
    <property type="match status" value="1"/>
</dbReference>
<dbReference type="eggNOG" id="COG1853">
    <property type="taxonomic scope" value="Bacteria"/>
</dbReference>
<dbReference type="GO" id="GO:0006208">
    <property type="term" value="P:pyrimidine nucleobase catabolic process"/>
    <property type="evidence" value="ECO:0007669"/>
    <property type="project" value="TreeGrafter"/>
</dbReference>
<dbReference type="PANTHER" id="PTHR30466">
    <property type="entry name" value="FLAVIN REDUCTASE"/>
    <property type="match status" value="1"/>
</dbReference>
<dbReference type="SMART" id="SM00903">
    <property type="entry name" value="Flavin_Reduct"/>
    <property type="match status" value="1"/>
</dbReference>
<dbReference type="Gene3D" id="2.30.110.10">
    <property type="entry name" value="Electron Transport, Fmn-binding Protein, Chain A"/>
    <property type="match status" value="1"/>
</dbReference>
<protein>
    <submittedName>
        <fullName evidence="3">Flavin reductase domain protein FMN-binding protein</fullName>
    </submittedName>
</protein>
<dbReference type="OrthoDB" id="9792858at2"/>
<dbReference type="HOGENOM" id="CLU_059021_1_4_9"/>
<dbReference type="Pfam" id="PF01613">
    <property type="entry name" value="Flavin_Reduct"/>
    <property type="match status" value="1"/>
</dbReference>
<dbReference type="InterPro" id="IPR050268">
    <property type="entry name" value="NADH-dep_flavin_reductase"/>
</dbReference>
<sequence length="163" mass="17613">MDTRALRQCLGRFTTGVTVVTCRDGDRVHGITVNSFTSVSLEPPLVLVSIARSAKACELLAERSFAVNILGAHQRELALHFAGRPQGGLEIPWEDGRLAPRLAGCLAYLECSPWQAYNGGDHVLYLGRVEAFSHGDGEPLVFFAGVLGPLGEVGQEVLSRQVR</sequence>
<dbReference type="GO" id="GO:0042602">
    <property type="term" value="F:riboflavin reductase (NADPH) activity"/>
    <property type="evidence" value="ECO:0007669"/>
    <property type="project" value="TreeGrafter"/>
</dbReference>
<proteinExistence type="predicted"/>
<reference evidence="3 4" key="1">
    <citation type="journal article" date="2010" name="Stand. Genomic Sci.">
        <title>Complete genome sequence of Thermaerobacter marianensis type strain (7p75a).</title>
        <authorList>
            <person name="Han C."/>
            <person name="Gu W."/>
            <person name="Zhang X."/>
            <person name="Lapidus A."/>
            <person name="Nolan M."/>
            <person name="Copeland A."/>
            <person name="Lucas S."/>
            <person name="Del Rio T.G."/>
            <person name="Tice H."/>
            <person name="Cheng J.F."/>
            <person name="Tapia R."/>
            <person name="Goodwin L."/>
            <person name="Pitluck S."/>
            <person name="Pagani I."/>
            <person name="Ivanova N."/>
            <person name="Mavromatis K."/>
            <person name="Mikhailova N."/>
            <person name="Pati A."/>
            <person name="Chen A."/>
            <person name="Palaniappan K."/>
            <person name="Land M."/>
            <person name="Hauser L."/>
            <person name="Chang Y.J."/>
            <person name="Jeffries C.D."/>
            <person name="Schneider S."/>
            <person name="Rohde M."/>
            <person name="Goker M."/>
            <person name="Pukall R."/>
            <person name="Woyke T."/>
            <person name="Bristow J."/>
            <person name="Eisen J.A."/>
            <person name="Markowitz V."/>
            <person name="Hugenholtz P."/>
            <person name="Kyrpides N.C."/>
            <person name="Klenk H.P."/>
            <person name="Detter J.C."/>
        </authorList>
    </citation>
    <scope>NUCLEOTIDE SEQUENCE [LARGE SCALE GENOMIC DNA]</scope>
    <source>
        <strain evidence="4">ATCC 700841 / DSM 12885 / JCM 10246 / 7p75a</strain>
    </source>
</reference>
<dbReference type="GO" id="GO:0010181">
    <property type="term" value="F:FMN binding"/>
    <property type="evidence" value="ECO:0007669"/>
    <property type="project" value="InterPro"/>
</dbReference>
<reference evidence="4" key="2">
    <citation type="journal article" date="2010" name="Stand. Genomic Sci.">
        <title>Complete genome sequence of Thermaerobacter marianensis type strain (7p75aT).</title>
        <authorList>
            <person name="Han C."/>
            <person name="Gu W."/>
            <person name="Zhang X."/>
            <person name="Lapidus A."/>
            <person name="Nolan M."/>
            <person name="Copeland A."/>
            <person name="Lucas S."/>
            <person name="Glavina Del Rio T."/>
            <person name="Tice H."/>
            <person name="Cheng J."/>
            <person name="Tapia R."/>
            <person name="Goodwin L."/>
            <person name="Pitluck S."/>
            <person name="Pagani I."/>
            <person name="Ivanova N."/>
            <person name="Mavromatis K."/>
            <person name="Mikhailova N."/>
            <person name="Pati A."/>
            <person name="Chen A."/>
            <person name="Palaniappan K."/>
            <person name="Land M."/>
            <person name="Hauser L."/>
            <person name="Chang Y."/>
            <person name="Jeffries C."/>
            <person name="Schneider S."/>
            <person name="Rohde M."/>
            <person name="Goker M."/>
            <person name="Pukall R."/>
            <person name="Woyke T."/>
            <person name="Bristow J."/>
            <person name="Eisen J."/>
            <person name="Markowitz V."/>
            <person name="Hugenholtz P."/>
            <person name="Kyrpides N."/>
            <person name="Klenk H."/>
            <person name="Detter J."/>
        </authorList>
    </citation>
    <scope>NUCLEOTIDE SEQUENCE [LARGE SCALE GENOMIC DNA]</scope>
    <source>
        <strain evidence="4">ATCC 700841 / DSM 12885 / JCM 10246 / 7p75a</strain>
    </source>
</reference>
<name>E6SI16_THEM7</name>
<organism evidence="3 4">
    <name type="scientific">Thermaerobacter marianensis (strain ATCC 700841 / DSM 12885 / JCM 10246 / 7p75a)</name>
    <dbReference type="NCBI Taxonomy" id="644966"/>
    <lineage>
        <taxon>Bacteria</taxon>
        <taxon>Bacillati</taxon>
        <taxon>Bacillota</taxon>
        <taxon>Clostridia</taxon>
        <taxon>Eubacteriales</taxon>
        <taxon>Clostridiales Family XVII. Incertae Sedis</taxon>
        <taxon>Thermaerobacter</taxon>
    </lineage>
</organism>
<keyword evidence="4" id="KW-1185">Reference proteome</keyword>
<evidence type="ECO:0000313" key="3">
    <source>
        <dbReference type="EMBL" id="ADU51896.1"/>
    </source>
</evidence>
<gene>
    <name evidence="3" type="ordered locus">Tmar_1794</name>
</gene>
<dbReference type="InterPro" id="IPR002563">
    <property type="entry name" value="Flavin_Rdtase-like_dom"/>
</dbReference>
<evidence type="ECO:0000256" key="1">
    <source>
        <dbReference type="ARBA" id="ARBA00023002"/>
    </source>
</evidence>
<dbReference type="AlphaFoldDB" id="E6SI16"/>
<dbReference type="KEGG" id="tmr:Tmar_1794"/>
<feature type="domain" description="Flavin reductase like" evidence="2">
    <location>
        <begin position="10"/>
        <end position="149"/>
    </location>
</feature>
<accession>E6SI16</accession>
<dbReference type="STRING" id="644966.Tmar_1794"/>
<dbReference type="RefSeq" id="WP_013496197.1">
    <property type="nucleotide sequence ID" value="NC_014831.1"/>
</dbReference>
<dbReference type="SUPFAM" id="SSF50475">
    <property type="entry name" value="FMN-binding split barrel"/>
    <property type="match status" value="1"/>
</dbReference>
<dbReference type="Proteomes" id="UP000008915">
    <property type="component" value="Chromosome"/>
</dbReference>
<evidence type="ECO:0000259" key="2">
    <source>
        <dbReference type="SMART" id="SM00903"/>
    </source>
</evidence>
<evidence type="ECO:0000313" key="4">
    <source>
        <dbReference type="Proteomes" id="UP000008915"/>
    </source>
</evidence>